<dbReference type="SUPFAM" id="SSF52058">
    <property type="entry name" value="L domain-like"/>
    <property type="match status" value="1"/>
</dbReference>
<dbReference type="Gene3D" id="3.30.420.10">
    <property type="entry name" value="Ribonuclease H-like superfamily/Ribonuclease H"/>
    <property type="match status" value="1"/>
</dbReference>
<feature type="signal peptide" evidence="4">
    <location>
        <begin position="1"/>
        <end position="25"/>
    </location>
</feature>
<protein>
    <recommendedName>
        <fullName evidence="5">Integrase catalytic domain-containing protein</fullName>
    </recommendedName>
</protein>
<dbReference type="PROSITE" id="PS50994">
    <property type="entry name" value="INTEGRASE"/>
    <property type="match status" value="1"/>
</dbReference>
<feature type="compositionally biased region" description="Polar residues" evidence="3">
    <location>
        <begin position="485"/>
        <end position="506"/>
    </location>
</feature>
<evidence type="ECO:0000256" key="2">
    <source>
        <dbReference type="ARBA" id="ARBA00022737"/>
    </source>
</evidence>
<dbReference type="InterPro" id="IPR043502">
    <property type="entry name" value="DNA/RNA_pol_sf"/>
</dbReference>
<dbReference type="Pfam" id="PF08263">
    <property type="entry name" value="LRRNT_2"/>
    <property type="match status" value="1"/>
</dbReference>
<dbReference type="Proteomes" id="UP001172457">
    <property type="component" value="Chromosome 7"/>
</dbReference>
<accession>A0AA38SCU5</accession>
<dbReference type="InterPro" id="IPR036397">
    <property type="entry name" value="RNaseH_sf"/>
</dbReference>
<dbReference type="InterPro" id="IPR001584">
    <property type="entry name" value="Integrase_cat-core"/>
</dbReference>
<feature type="domain" description="Integrase catalytic" evidence="5">
    <location>
        <begin position="182"/>
        <end position="359"/>
    </location>
</feature>
<evidence type="ECO:0000256" key="3">
    <source>
        <dbReference type="SAM" id="MobiDB-lite"/>
    </source>
</evidence>
<dbReference type="GO" id="GO:0015074">
    <property type="term" value="P:DNA integration"/>
    <property type="evidence" value="ECO:0007669"/>
    <property type="project" value="InterPro"/>
</dbReference>
<proteinExistence type="predicted"/>
<dbReference type="InterPro" id="IPR013210">
    <property type="entry name" value="LRR_N_plant-typ"/>
</dbReference>
<evidence type="ECO:0000256" key="4">
    <source>
        <dbReference type="SAM" id="SignalP"/>
    </source>
</evidence>
<dbReference type="CDD" id="cd09272">
    <property type="entry name" value="RNase_HI_RT_Ty1"/>
    <property type="match status" value="1"/>
</dbReference>
<keyword evidence="2" id="KW-0677">Repeat</keyword>
<reference evidence="6" key="1">
    <citation type="submission" date="2023-03" db="EMBL/GenBank/DDBJ databases">
        <title>Chromosome-scale reference genome and RAD-based genetic map of yellow starthistle (Centaurea solstitialis) reveal putative structural variation and QTLs associated with invader traits.</title>
        <authorList>
            <person name="Reatini B."/>
            <person name="Cang F.A."/>
            <person name="Jiang Q."/>
            <person name="Mckibben M.T.W."/>
            <person name="Barker M.S."/>
            <person name="Rieseberg L.H."/>
            <person name="Dlugosch K.M."/>
        </authorList>
    </citation>
    <scope>NUCLEOTIDE SEQUENCE</scope>
    <source>
        <strain evidence="6">CAN-66</strain>
        <tissue evidence="6">Leaf</tissue>
    </source>
</reference>
<evidence type="ECO:0000256" key="1">
    <source>
        <dbReference type="ARBA" id="ARBA00022614"/>
    </source>
</evidence>
<evidence type="ECO:0000313" key="7">
    <source>
        <dbReference type="Proteomes" id="UP001172457"/>
    </source>
</evidence>
<gene>
    <name evidence="6" type="ORF">OSB04_026519</name>
</gene>
<dbReference type="InterPro" id="IPR057670">
    <property type="entry name" value="SH3_retrovirus"/>
</dbReference>
<organism evidence="6 7">
    <name type="scientific">Centaurea solstitialis</name>
    <name type="common">yellow star-thistle</name>
    <dbReference type="NCBI Taxonomy" id="347529"/>
    <lineage>
        <taxon>Eukaryota</taxon>
        <taxon>Viridiplantae</taxon>
        <taxon>Streptophyta</taxon>
        <taxon>Embryophyta</taxon>
        <taxon>Tracheophyta</taxon>
        <taxon>Spermatophyta</taxon>
        <taxon>Magnoliopsida</taxon>
        <taxon>eudicotyledons</taxon>
        <taxon>Gunneridae</taxon>
        <taxon>Pentapetalae</taxon>
        <taxon>asterids</taxon>
        <taxon>campanulids</taxon>
        <taxon>Asterales</taxon>
        <taxon>Asteraceae</taxon>
        <taxon>Carduoideae</taxon>
        <taxon>Cardueae</taxon>
        <taxon>Centaureinae</taxon>
        <taxon>Centaurea</taxon>
    </lineage>
</organism>
<dbReference type="SUPFAM" id="SSF56672">
    <property type="entry name" value="DNA/RNA polymerases"/>
    <property type="match status" value="1"/>
</dbReference>
<evidence type="ECO:0000313" key="6">
    <source>
        <dbReference type="EMBL" id="KAJ9540013.1"/>
    </source>
</evidence>
<comment type="caution">
    <text evidence="6">The sequence shown here is derived from an EMBL/GenBank/DDBJ whole genome shotgun (WGS) entry which is preliminary data.</text>
</comment>
<name>A0AA38SCU5_9ASTR</name>
<dbReference type="Pfam" id="PF25597">
    <property type="entry name" value="SH3_retrovirus"/>
    <property type="match status" value="1"/>
</dbReference>
<dbReference type="GO" id="GO:0003676">
    <property type="term" value="F:nucleic acid binding"/>
    <property type="evidence" value="ECO:0007669"/>
    <property type="project" value="InterPro"/>
</dbReference>
<dbReference type="FunFam" id="3.80.10.10:FF:000565">
    <property type="entry name" value="Leucine-rich repeat receptor-like kinase protein FLORAL ORGAN NUMBER1"/>
    <property type="match status" value="1"/>
</dbReference>
<feature type="chain" id="PRO_5041254304" description="Integrase catalytic domain-containing protein" evidence="4">
    <location>
        <begin position="26"/>
        <end position="1091"/>
    </location>
</feature>
<dbReference type="Gene3D" id="3.80.10.10">
    <property type="entry name" value="Ribonuclease Inhibitor"/>
    <property type="match status" value="1"/>
</dbReference>
<keyword evidence="7" id="KW-1185">Reference proteome</keyword>
<dbReference type="AlphaFoldDB" id="A0AA38SCU5"/>
<feature type="compositionally biased region" description="Basic and acidic residues" evidence="3">
    <location>
        <begin position="509"/>
        <end position="529"/>
    </location>
</feature>
<feature type="region of interest" description="Disordered" evidence="3">
    <location>
        <begin position="462"/>
        <end position="553"/>
    </location>
</feature>
<dbReference type="InterPro" id="IPR001611">
    <property type="entry name" value="Leu-rich_rpt"/>
</dbReference>
<keyword evidence="1" id="KW-0433">Leucine-rich repeat</keyword>
<dbReference type="PANTHER" id="PTHR11439:SF498">
    <property type="entry name" value="DNAK FAMILY PROTEIN"/>
    <property type="match status" value="1"/>
</dbReference>
<dbReference type="SUPFAM" id="SSF53098">
    <property type="entry name" value="Ribonuclease H-like"/>
    <property type="match status" value="1"/>
</dbReference>
<sequence>MCASFFPKTAFLVLTLVIQMHGVVSRSSIDTDHHALLEIKSKITTDPRGVLKSWNDSIPLCMWQGVTCSRQHDRVTGLNLRDNGLVGSLSPYIGNLSFLRYMNFSNNQLHGSIPPEIGRLSRLQVLFLRKNSFTGEIPVNISSCSKLSFISLSYNMLSGKIPKSFSSMLMLKLLGLGQNNLTGGIPPFLGNLTSLEILNLRSCRLGGVIPHSFNRLKNLQQIVLDGNGRATWVFLLNRKSEVAYHLITFCNMVERQFNKSVKRIRSDNGVEFQSNEMLSYYDKTGIVLETSCTDTPQQNGVVERKHRHILEVARALRFEAGLPIEFWGECVLTAVYLINRLPSNVNKNKTPCEILLKKEPTYDHLRVFGCLAYAHNNRQSKDKFDERGRPCVFVGYPVAQKGYRVFDLKDGKIFTSRDVTFFENIFPFKEKISVGKESEITGWRENEWFTNCDEWTQGLATDQSTQNEHVDNENPEPVLDEADSRGTTDTSDPCATAENPSQTTLPQEKPAHEPVRKGDRTRYRPKLFDSYETELPPSLDHPPPTSNSSTSTVHPISQFVSYDRFSRSHKIYLAAITSHDEPKYFHQAVKDPAWREAMQREIDALEANQTWSLETLPHGKRAIDSKWVYKIKYKPNGDVERYKARLVAKGFTQIEGIDFHETFAPVAKLVTVRSLLAVAAKKNWFIHQLDVNNAFLHGDLEEEVYMKIPQGFAKENETRVCKLHKSLYGLRQASRNWYSKFTKSLLEIGFRQSRADHSLFILEDGSTFLLALIYVDDVILAGNDDVAISRVKAFLDSCFSIKDLGTLKYFLGIEVARSAEGIVLSQRKYTLDILEESGMQGSRPSAFPMDQNLKLLANDDTPEVNAAQYRRLIGRLLYLTVTRPDITFAVNLLSQFLSRPRQSHLDAATRVLRYLKLTAGQGIFLPSGGDLTLEAYCDADWGGCALTRRSSSGYFISLGGSPISWRTKKQSVVARSSAEAEYRAMATTVCEVLWLRWLLRDMRATQQGPTPLHCDNQAACHIANNPVYHERTKHVEMDCYFVREHVEMKDIETRPISTTHQVADVFTKALGADRFRFLVGKLGVRNLHDPT</sequence>
<dbReference type="Pfam" id="PF00560">
    <property type="entry name" value="LRR_1"/>
    <property type="match status" value="4"/>
</dbReference>
<evidence type="ECO:0000259" key="5">
    <source>
        <dbReference type="PROSITE" id="PS50994"/>
    </source>
</evidence>
<dbReference type="EMBL" id="JARYMX010000007">
    <property type="protein sequence ID" value="KAJ9540013.1"/>
    <property type="molecule type" value="Genomic_DNA"/>
</dbReference>
<keyword evidence="4" id="KW-0732">Signal</keyword>
<dbReference type="InterPro" id="IPR012337">
    <property type="entry name" value="RNaseH-like_sf"/>
</dbReference>
<dbReference type="InterPro" id="IPR013103">
    <property type="entry name" value="RVT_2"/>
</dbReference>
<dbReference type="InterPro" id="IPR032675">
    <property type="entry name" value="LRR_dom_sf"/>
</dbReference>
<dbReference type="PANTHER" id="PTHR11439">
    <property type="entry name" value="GAG-POL-RELATED RETROTRANSPOSON"/>
    <property type="match status" value="1"/>
</dbReference>
<dbReference type="Pfam" id="PF07727">
    <property type="entry name" value="RVT_2"/>
    <property type="match status" value="1"/>
</dbReference>
<dbReference type="FunFam" id="3.80.10.10:FF:000383">
    <property type="entry name" value="Leucine-rich repeat receptor protein kinase EMS1"/>
    <property type="match status" value="1"/>
</dbReference>